<dbReference type="InterPro" id="IPR025662">
    <property type="entry name" value="Sigma_54_int_dom_ATP-bd_1"/>
</dbReference>
<keyword evidence="1" id="KW-0547">Nucleotide-binding</keyword>
<dbReference type="Pfam" id="PF00989">
    <property type="entry name" value="PAS"/>
    <property type="match status" value="1"/>
</dbReference>
<dbReference type="OrthoDB" id="9803970at2"/>
<dbReference type="Pfam" id="PF00158">
    <property type="entry name" value="Sigma54_activat"/>
    <property type="match status" value="1"/>
</dbReference>
<name>A0A1H3Q2R3_9FIRM</name>
<proteinExistence type="predicted"/>
<dbReference type="InterPro" id="IPR013767">
    <property type="entry name" value="PAS_fold"/>
</dbReference>
<dbReference type="CDD" id="cd00130">
    <property type="entry name" value="PAS"/>
    <property type="match status" value="1"/>
</dbReference>
<dbReference type="InterPro" id="IPR036388">
    <property type="entry name" value="WH-like_DNA-bd_sf"/>
</dbReference>
<dbReference type="CDD" id="cd00009">
    <property type="entry name" value="AAA"/>
    <property type="match status" value="1"/>
</dbReference>
<dbReference type="RefSeq" id="WP_093314537.1">
    <property type="nucleotide sequence ID" value="NZ_FNPV01000008.1"/>
</dbReference>
<evidence type="ECO:0000256" key="3">
    <source>
        <dbReference type="ARBA" id="ARBA00023125"/>
    </source>
</evidence>
<dbReference type="SMART" id="SM00091">
    <property type="entry name" value="PAS"/>
    <property type="match status" value="1"/>
</dbReference>
<evidence type="ECO:0000259" key="4">
    <source>
        <dbReference type="PROSITE" id="PS50045"/>
    </source>
</evidence>
<dbReference type="GO" id="GO:0005524">
    <property type="term" value="F:ATP binding"/>
    <property type="evidence" value="ECO:0007669"/>
    <property type="project" value="UniProtKB-KW"/>
</dbReference>
<reference evidence="5 6" key="1">
    <citation type="submission" date="2016-10" db="EMBL/GenBank/DDBJ databases">
        <authorList>
            <person name="de Groot N.N."/>
        </authorList>
    </citation>
    <scope>NUCLEOTIDE SEQUENCE [LARGE SCALE GENOMIC DNA]</scope>
    <source>
        <strain evidence="5 6">APO</strain>
    </source>
</reference>
<dbReference type="PANTHER" id="PTHR32071">
    <property type="entry name" value="TRANSCRIPTIONAL REGULATORY PROTEIN"/>
    <property type="match status" value="1"/>
</dbReference>
<evidence type="ECO:0000256" key="1">
    <source>
        <dbReference type="ARBA" id="ARBA00022741"/>
    </source>
</evidence>
<dbReference type="Pfam" id="PF25601">
    <property type="entry name" value="AAA_lid_14"/>
    <property type="match status" value="1"/>
</dbReference>
<dbReference type="Proteomes" id="UP000199230">
    <property type="component" value="Unassembled WGS sequence"/>
</dbReference>
<dbReference type="SUPFAM" id="SSF55785">
    <property type="entry name" value="PYP-like sensor domain (PAS domain)"/>
    <property type="match status" value="1"/>
</dbReference>
<dbReference type="InterPro" id="IPR035965">
    <property type="entry name" value="PAS-like_dom_sf"/>
</dbReference>
<evidence type="ECO:0000313" key="6">
    <source>
        <dbReference type="Proteomes" id="UP000199230"/>
    </source>
</evidence>
<dbReference type="InterPro" id="IPR027417">
    <property type="entry name" value="P-loop_NTPase"/>
</dbReference>
<organism evidence="5 6">
    <name type="scientific">Tindallia californiensis</name>
    <dbReference type="NCBI Taxonomy" id="159292"/>
    <lineage>
        <taxon>Bacteria</taxon>
        <taxon>Bacillati</taxon>
        <taxon>Bacillota</taxon>
        <taxon>Clostridia</taxon>
        <taxon>Peptostreptococcales</taxon>
        <taxon>Tindalliaceae</taxon>
        <taxon>Tindallia</taxon>
    </lineage>
</organism>
<sequence>MKKVTIITNFRGVAEHHKMILQQLFPLVEISALGFDKDVIRKKIDADVLLISLYSIYVEIKEKIPLRAKVIVLSTTLTKEQRNKINSIREGSEVLLVNYSPEMTLESMALLRQIGLTNYNFFPVYPGKGDIPSLSIAVTLGEREAVPDFVEEIIDTGHRTLDETTIMDIAVSLEMEHLLQSPPFITHFNSLCKVSTIASALLDRLNMADSRFLKLLNVIDEGIMTTDPEGVILGLNDKARQILSFRQEIIGKNLLEVLDFSVVKEAIQSKAVVEQELIRFQHTNISFRSAPVMTGGMISSIIIVINQFEEKEKFQHKLRAKILGKGHKAKYTFDSIIGKSEAIQKTRCTAQKIARSNSSVLITGETGTGKELFAQAIHNASRRKNYQFVAVNCASIPEPLLESELFGYEEGAFTGAKKGGRIGLFELAHQGTLFLDEIGEVSTHLQSRLLRVIQEKEVMRVGGDRVIPVDTRIITATNQDLRKLIQENKFRKDLYYRINVLSLKIPPLRERRIDIMLGFEHLQKEAHADFTLTKEAKNYLSQYPWEGNFRELQNCVEYLVYLEKDLIHLQDLKESLPDVSFHFPLKEEHLETNLIPEERFVLQCLLKAGEEMKGLGRRRMMEMAKEQKIYLSERTLRNILQAFQEKGWVEVEKGRKGTMLTEKGFQAVKRCYDQK</sequence>
<dbReference type="Gene3D" id="3.30.450.20">
    <property type="entry name" value="PAS domain"/>
    <property type="match status" value="1"/>
</dbReference>
<dbReference type="Gene3D" id="1.10.10.10">
    <property type="entry name" value="Winged helix-like DNA-binding domain superfamily/Winged helix DNA-binding domain"/>
    <property type="match status" value="1"/>
</dbReference>
<accession>A0A1H3Q2R3</accession>
<dbReference type="SMART" id="SM00382">
    <property type="entry name" value="AAA"/>
    <property type="match status" value="1"/>
</dbReference>
<dbReference type="PROSITE" id="PS50045">
    <property type="entry name" value="SIGMA54_INTERACT_4"/>
    <property type="match status" value="1"/>
</dbReference>
<evidence type="ECO:0000256" key="2">
    <source>
        <dbReference type="ARBA" id="ARBA00022840"/>
    </source>
</evidence>
<feature type="domain" description="Sigma-54 factor interaction" evidence="4">
    <location>
        <begin position="336"/>
        <end position="561"/>
    </location>
</feature>
<dbReference type="Gene3D" id="3.40.50.300">
    <property type="entry name" value="P-loop containing nucleotide triphosphate hydrolases"/>
    <property type="match status" value="1"/>
</dbReference>
<dbReference type="EMBL" id="FNPV01000008">
    <property type="protein sequence ID" value="SDZ07794.1"/>
    <property type="molecule type" value="Genomic_DNA"/>
</dbReference>
<gene>
    <name evidence="5" type="ORF">SAMN05192546_10851</name>
</gene>
<dbReference type="InterPro" id="IPR002078">
    <property type="entry name" value="Sigma_54_int"/>
</dbReference>
<dbReference type="SUPFAM" id="SSF52540">
    <property type="entry name" value="P-loop containing nucleoside triphosphate hydrolases"/>
    <property type="match status" value="1"/>
</dbReference>
<dbReference type="Gene3D" id="1.10.8.60">
    <property type="match status" value="1"/>
</dbReference>
<dbReference type="GO" id="GO:0003677">
    <property type="term" value="F:DNA binding"/>
    <property type="evidence" value="ECO:0007669"/>
    <property type="project" value="UniProtKB-KW"/>
</dbReference>
<dbReference type="FunFam" id="3.40.50.300:FF:000006">
    <property type="entry name" value="DNA-binding transcriptional regulator NtrC"/>
    <property type="match status" value="1"/>
</dbReference>
<evidence type="ECO:0000313" key="5">
    <source>
        <dbReference type="EMBL" id="SDZ07794.1"/>
    </source>
</evidence>
<dbReference type="InterPro" id="IPR036390">
    <property type="entry name" value="WH_DNA-bd_sf"/>
</dbReference>
<dbReference type="InterPro" id="IPR003593">
    <property type="entry name" value="AAA+_ATPase"/>
</dbReference>
<keyword evidence="2" id="KW-0067">ATP-binding</keyword>
<keyword evidence="3 5" id="KW-0238">DNA-binding</keyword>
<dbReference type="InterPro" id="IPR000014">
    <property type="entry name" value="PAS"/>
</dbReference>
<dbReference type="SUPFAM" id="SSF46785">
    <property type="entry name" value="Winged helix' DNA-binding domain"/>
    <property type="match status" value="1"/>
</dbReference>
<keyword evidence="6" id="KW-1185">Reference proteome</keyword>
<dbReference type="PROSITE" id="PS00675">
    <property type="entry name" value="SIGMA54_INTERACT_1"/>
    <property type="match status" value="1"/>
</dbReference>
<dbReference type="AlphaFoldDB" id="A0A1H3Q2R3"/>
<dbReference type="PANTHER" id="PTHR32071:SF57">
    <property type="entry name" value="C4-DICARBOXYLATE TRANSPORT TRANSCRIPTIONAL REGULATORY PROTEIN DCTD"/>
    <property type="match status" value="1"/>
</dbReference>
<dbReference type="InterPro" id="IPR058031">
    <property type="entry name" value="AAA_lid_NorR"/>
</dbReference>
<dbReference type="STRING" id="159292.SAMN05192546_10851"/>
<dbReference type="GO" id="GO:0006355">
    <property type="term" value="P:regulation of DNA-templated transcription"/>
    <property type="evidence" value="ECO:0007669"/>
    <property type="project" value="InterPro"/>
</dbReference>
<protein>
    <submittedName>
        <fullName evidence="5">Transcriptional regulator containing PAS, AAA-type ATPase, and DNA-binding Fis domains</fullName>
    </submittedName>
</protein>